<reference evidence="2" key="1">
    <citation type="journal article" date="2020" name="mSystems">
        <title>Genome- and Community-Level Interaction Insights into Carbon Utilization and Element Cycling Functions of Hydrothermarchaeota in Hydrothermal Sediment.</title>
        <authorList>
            <person name="Zhou Z."/>
            <person name="Liu Y."/>
            <person name="Xu W."/>
            <person name="Pan J."/>
            <person name="Luo Z.H."/>
            <person name="Li M."/>
        </authorList>
    </citation>
    <scope>NUCLEOTIDE SEQUENCE [LARGE SCALE GENOMIC DNA]</scope>
    <source>
        <strain evidence="2">SpSt-508</strain>
    </source>
</reference>
<dbReference type="AlphaFoldDB" id="A0A7C4LMJ0"/>
<dbReference type="InterPro" id="IPR011008">
    <property type="entry name" value="Dimeric_a/b-barrel"/>
</dbReference>
<dbReference type="Pfam" id="PF07876">
    <property type="entry name" value="Dabb"/>
    <property type="match status" value="1"/>
</dbReference>
<protein>
    <submittedName>
        <fullName evidence="2">Dabb family protein</fullName>
    </submittedName>
</protein>
<sequence length="110" mass="12768">MADDARSERKLVHNVFFTLKDGSPENIRKLTAACHKYLSGHQGVAYFAAGGLVEELQRPVNQRDFHVALCIVFDSKEAHDIYQTHPRHVQFIEENKETWAQVRVFDSWDR</sequence>
<dbReference type="SMART" id="SM00886">
    <property type="entry name" value="Dabb"/>
    <property type="match status" value="1"/>
</dbReference>
<dbReference type="Gene3D" id="3.30.70.100">
    <property type="match status" value="1"/>
</dbReference>
<evidence type="ECO:0000259" key="1">
    <source>
        <dbReference type="PROSITE" id="PS51502"/>
    </source>
</evidence>
<name>A0A7C4LMJ0_9PLAN</name>
<evidence type="ECO:0000313" key="2">
    <source>
        <dbReference type="EMBL" id="HGT40435.1"/>
    </source>
</evidence>
<comment type="caution">
    <text evidence="2">The sequence shown here is derived from an EMBL/GenBank/DDBJ whole genome shotgun (WGS) entry which is preliminary data.</text>
</comment>
<dbReference type="InterPro" id="IPR013097">
    <property type="entry name" value="Dabb"/>
</dbReference>
<gene>
    <name evidence="2" type="ORF">ENS64_14410</name>
</gene>
<organism evidence="2">
    <name type="scientific">Schlesneria paludicola</name>
    <dbReference type="NCBI Taxonomy" id="360056"/>
    <lineage>
        <taxon>Bacteria</taxon>
        <taxon>Pseudomonadati</taxon>
        <taxon>Planctomycetota</taxon>
        <taxon>Planctomycetia</taxon>
        <taxon>Planctomycetales</taxon>
        <taxon>Planctomycetaceae</taxon>
        <taxon>Schlesneria</taxon>
    </lineage>
</organism>
<proteinExistence type="predicted"/>
<dbReference type="SUPFAM" id="SSF54909">
    <property type="entry name" value="Dimeric alpha+beta barrel"/>
    <property type="match status" value="1"/>
</dbReference>
<feature type="domain" description="Stress-response A/B barrel" evidence="1">
    <location>
        <begin position="11"/>
        <end position="107"/>
    </location>
</feature>
<dbReference type="EMBL" id="DSVQ01000016">
    <property type="protein sequence ID" value="HGT40435.1"/>
    <property type="molecule type" value="Genomic_DNA"/>
</dbReference>
<dbReference type="PROSITE" id="PS51502">
    <property type="entry name" value="S_R_A_B_BARREL"/>
    <property type="match status" value="1"/>
</dbReference>
<accession>A0A7C4LMJ0</accession>